<evidence type="ECO:0000313" key="2">
    <source>
        <dbReference type="Proteomes" id="UP000886998"/>
    </source>
</evidence>
<evidence type="ECO:0000313" key="1">
    <source>
        <dbReference type="EMBL" id="GFY60899.1"/>
    </source>
</evidence>
<proteinExistence type="predicted"/>
<protein>
    <submittedName>
        <fullName evidence="1">Uncharacterized protein</fullName>
    </submittedName>
</protein>
<dbReference type="Proteomes" id="UP000886998">
    <property type="component" value="Unassembled WGS sequence"/>
</dbReference>
<keyword evidence="2" id="KW-1185">Reference proteome</keyword>
<name>A0A8X6XY89_9ARAC</name>
<dbReference type="AlphaFoldDB" id="A0A8X6XY89"/>
<dbReference type="EMBL" id="BMAV01013332">
    <property type="protein sequence ID" value="GFY60899.1"/>
    <property type="molecule type" value="Genomic_DNA"/>
</dbReference>
<accession>A0A8X6XY89</accession>
<gene>
    <name evidence="1" type="ORF">TNIN_181201</name>
</gene>
<comment type="caution">
    <text evidence="1">The sequence shown here is derived from an EMBL/GenBank/DDBJ whole genome shotgun (WGS) entry which is preliminary data.</text>
</comment>
<reference evidence="1" key="1">
    <citation type="submission" date="2020-08" db="EMBL/GenBank/DDBJ databases">
        <title>Multicomponent nature underlies the extraordinary mechanical properties of spider dragline silk.</title>
        <authorList>
            <person name="Kono N."/>
            <person name="Nakamura H."/>
            <person name="Mori M."/>
            <person name="Yoshida Y."/>
            <person name="Ohtoshi R."/>
            <person name="Malay A.D."/>
            <person name="Moran D.A.P."/>
            <person name="Tomita M."/>
            <person name="Numata K."/>
            <person name="Arakawa K."/>
        </authorList>
    </citation>
    <scope>NUCLEOTIDE SEQUENCE</scope>
</reference>
<sequence>MSDGAGIAKEERLHIGRDKPSAYPILSLHIYLTVYLSPRRVISSPYRLFSTRKGFIRYLRHCLFFSVADDRKDTQVTDTFGGISRLNCF</sequence>
<organism evidence="1 2">
    <name type="scientific">Trichonephila inaurata madagascariensis</name>
    <dbReference type="NCBI Taxonomy" id="2747483"/>
    <lineage>
        <taxon>Eukaryota</taxon>
        <taxon>Metazoa</taxon>
        <taxon>Ecdysozoa</taxon>
        <taxon>Arthropoda</taxon>
        <taxon>Chelicerata</taxon>
        <taxon>Arachnida</taxon>
        <taxon>Araneae</taxon>
        <taxon>Araneomorphae</taxon>
        <taxon>Entelegynae</taxon>
        <taxon>Araneoidea</taxon>
        <taxon>Nephilidae</taxon>
        <taxon>Trichonephila</taxon>
        <taxon>Trichonephila inaurata</taxon>
    </lineage>
</organism>